<dbReference type="Proteomes" id="UP000001819">
    <property type="component" value="Chromosome 2"/>
</dbReference>
<dbReference type="GO" id="GO:0005634">
    <property type="term" value="C:nucleus"/>
    <property type="evidence" value="ECO:0007669"/>
    <property type="project" value="UniProtKB-SubCell"/>
</dbReference>
<dbReference type="KEGG" id="dpo:4802195"/>
<organism evidence="17 18">
    <name type="scientific">Drosophila pseudoobscura pseudoobscura</name>
    <name type="common">Fruit fly</name>
    <dbReference type="NCBI Taxonomy" id="46245"/>
    <lineage>
        <taxon>Eukaryota</taxon>
        <taxon>Metazoa</taxon>
        <taxon>Ecdysozoa</taxon>
        <taxon>Arthropoda</taxon>
        <taxon>Hexapoda</taxon>
        <taxon>Insecta</taxon>
        <taxon>Pterygota</taxon>
        <taxon>Neoptera</taxon>
        <taxon>Endopterygota</taxon>
        <taxon>Diptera</taxon>
        <taxon>Brachycera</taxon>
        <taxon>Muscomorpha</taxon>
        <taxon>Ephydroidea</taxon>
        <taxon>Drosophilidae</taxon>
        <taxon>Drosophila</taxon>
        <taxon>Sophophora</taxon>
    </lineage>
</organism>
<evidence type="ECO:0000313" key="18">
    <source>
        <dbReference type="RefSeq" id="XP_001359163.2"/>
    </source>
</evidence>
<dbReference type="PANTHER" id="PTHR12133:SF2">
    <property type="entry name" value="TRNA (ADENINE(58)-N(1))-METHYLTRANSFERASE CATALYTIC SUBUNIT TRMT61A"/>
    <property type="match status" value="1"/>
</dbReference>
<keyword evidence="8 13" id="KW-0539">Nucleus</keyword>
<evidence type="ECO:0000256" key="15">
    <source>
        <dbReference type="SAM" id="MobiDB-lite"/>
    </source>
</evidence>
<comment type="similarity">
    <text evidence="13">Belongs to the class I-like SAM-binding methyltransferase superfamily. TRM61 family.</text>
</comment>
<keyword evidence="3 13" id="KW-0489">Methyltransferase</keyword>
<dbReference type="FunFam" id="3.10.330.20:FF:000002">
    <property type="entry name" value="tRNA (adenine(58)-N(1))-methyltransferase catalytic subunit TRMT61A"/>
    <property type="match status" value="1"/>
</dbReference>
<sequence length="319" mass="35295">MSFLKPKTHIEQGDIVILYLSVNSMHAIEAVPTIVNKKGETIQHIFQTNYGSLKVESIIGVEYGSRVELSKGWANVLQPTPELWTQTLPHRTQIIYTPDISMILHQLEVRPGAVVIESGTGSGSLSHYFLRALKPTGHLHTFDFHEARADQARDEFKRHGLAAFVTVYHRDVCNLGFSSELDGAADAVFLDLPAPDLAVPHAFKALKLSGGRFCSFSPCIEQSQRCIQELTKLGFNEICSMEVLQQESVIKTRSLPVVDLEFLKSPKTNETTAQTTPSAEESKTPKELKKYLTSSNPQTLPGHTGFLTFATLPPNIPKA</sequence>
<reference evidence="18" key="2">
    <citation type="submission" date="2025-08" db="UniProtKB">
        <authorList>
            <consortium name="RefSeq"/>
        </authorList>
    </citation>
    <scope>IDENTIFICATION</scope>
    <source>
        <strain evidence="18">MV-25-SWS-2005</strain>
        <tissue evidence="18">Whole body</tissue>
    </source>
</reference>
<evidence type="ECO:0000256" key="12">
    <source>
        <dbReference type="ARBA" id="ARBA00072477"/>
    </source>
</evidence>
<comment type="subcellular location">
    <subcellularLocation>
        <location evidence="1 13">Nucleus</location>
    </subcellularLocation>
</comment>
<evidence type="ECO:0000256" key="14">
    <source>
        <dbReference type="PIRSR" id="PIRSR017269-1"/>
    </source>
</evidence>
<dbReference type="Gene3D" id="3.40.50.150">
    <property type="entry name" value="Vaccinia Virus protein VP39"/>
    <property type="match status" value="1"/>
</dbReference>
<evidence type="ECO:0000259" key="16">
    <source>
        <dbReference type="Pfam" id="PF08704"/>
    </source>
</evidence>
<dbReference type="RefSeq" id="XP_001359163.2">
    <property type="nucleotide sequence ID" value="XM_001359126.4"/>
</dbReference>
<evidence type="ECO:0000256" key="11">
    <source>
        <dbReference type="ARBA" id="ARBA00063534"/>
    </source>
</evidence>
<evidence type="ECO:0000256" key="10">
    <source>
        <dbReference type="ARBA" id="ARBA00056495"/>
    </source>
</evidence>
<keyword evidence="7" id="KW-0007">Acetylation</keyword>
<dbReference type="PIRSF" id="PIRSF017269">
    <property type="entry name" value="GCD14"/>
    <property type="match status" value="1"/>
</dbReference>
<dbReference type="Gene3D" id="3.10.330.20">
    <property type="match status" value="1"/>
</dbReference>
<dbReference type="EC" id="2.1.1.220" evidence="2 13"/>
<comment type="catalytic activity">
    <reaction evidence="13">
        <text>adenosine(58) in tRNA + S-adenosyl-L-methionine = N(1)-methyladenosine(58) in tRNA + S-adenosyl-L-homocysteine + H(+)</text>
        <dbReference type="Rhea" id="RHEA:43152"/>
        <dbReference type="Rhea" id="RHEA-COMP:10365"/>
        <dbReference type="Rhea" id="RHEA-COMP:10366"/>
        <dbReference type="ChEBI" id="CHEBI:15378"/>
        <dbReference type="ChEBI" id="CHEBI:57856"/>
        <dbReference type="ChEBI" id="CHEBI:59789"/>
        <dbReference type="ChEBI" id="CHEBI:74411"/>
        <dbReference type="ChEBI" id="CHEBI:74491"/>
        <dbReference type="EC" id="2.1.1.220"/>
    </reaction>
</comment>
<evidence type="ECO:0000256" key="8">
    <source>
        <dbReference type="ARBA" id="ARBA00023242"/>
    </source>
</evidence>
<protein>
    <recommendedName>
        <fullName evidence="12 13">tRNA (adenine(58)-N(1))-methyltransferase catalytic subunit TRMT61A</fullName>
        <ecNumber evidence="2 13">2.1.1.220</ecNumber>
    </recommendedName>
</protein>
<dbReference type="GO" id="GO:0160107">
    <property type="term" value="F:tRNA (adenine(58)-N1)-methyltransferase activity"/>
    <property type="evidence" value="ECO:0007669"/>
    <property type="project" value="UniProtKB-EC"/>
</dbReference>
<proteinExistence type="inferred from homology"/>
<evidence type="ECO:0000256" key="7">
    <source>
        <dbReference type="ARBA" id="ARBA00022990"/>
    </source>
</evidence>
<comment type="subunit">
    <text evidence="11">Heterotetramer; composed of two copies of TRMT6 and two copies of TRMT61A.</text>
</comment>
<gene>
    <name evidence="18" type="primary">Trmt61</name>
</gene>
<evidence type="ECO:0000256" key="1">
    <source>
        <dbReference type="ARBA" id="ARBA00004123"/>
    </source>
</evidence>
<reference evidence="17" key="1">
    <citation type="submission" date="2024-06" db="UniProtKB">
        <authorList>
            <consortium name="RefSeq"/>
        </authorList>
    </citation>
    <scope>NUCLEOTIDE SEQUENCE [LARGE SCALE GENOMIC DNA]</scope>
    <source>
        <strain evidence="17">MV2-25</strain>
    </source>
</reference>
<evidence type="ECO:0000256" key="6">
    <source>
        <dbReference type="ARBA" id="ARBA00022694"/>
    </source>
</evidence>
<dbReference type="FunFam" id="3.40.50.150:FF:000097">
    <property type="entry name" value="tRNA (adenine(58)-N(1))-methyltransferase catalytic subunit TRMT61A"/>
    <property type="match status" value="1"/>
</dbReference>
<keyword evidence="17" id="KW-1185">Reference proteome</keyword>
<dbReference type="Pfam" id="PF08704">
    <property type="entry name" value="GCD14"/>
    <property type="match status" value="1"/>
</dbReference>
<feature type="binding site" evidence="14">
    <location>
        <position position="191"/>
    </location>
    <ligand>
        <name>S-adenosyl-L-methionine</name>
        <dbReference type="ChEBI" id="CHEBI:59789"/>
    </ligand>
</feature>
<evidence type="ECO:0000256" key="9">
    <source>
        <dbReference type="ARBA" id="ARBA00048481"/>
    </source>
</evidence>
<evidence type="ECO:0000256" key="5">
    <source>
        <dbReference type="ARBA" id="ARBA00022691"/>
    </source>
</evidence>
<dbReference type="InterPro" id="IPR049470">
    <property type="entry name" value="TRM61_C"/>
</dbReference>
<feature type="compositionally biased region" description="Basic and acidic residues" evidence="15">
    <location>
        <begin position="280"/>
        <end position="290"/>
    </location>
</feature>
<dbReference type="FunCoup" id="A0A6I8UQ67">
    <property type="interactions" value="955"/>
</dbReference>
<keyword evidence="6 13" id="KW-0819">tRNA processing</keyword>
<feature type="compositionally biased region" description="Polar residues" evidence="15">
    <location>
        <begin position="292"/>
        <end position="301"/>
    </location>
</feature>
<dbReference type="SUPFAM" id="SSF53335">
    <property type="entry name" value="S-adenosyl-L-methionine-dependent methyltransferases"/>
    <property type="match status" value="1"/>
</dbReference>
<feature type="binding site" evidence="14">
    <location>
        <begin position="122"/>
        <end position="125"/>
    </location>
    <ligand>
        <name>S-adenosyl-L-methionine</name>
        <dbReference type="ChEBI" id="CHEBI:59789"/>
    </ligand>
</feature>
<evidence type="ECO:0000256" key="3">
    <source>
        <dbReference type="ARBA" id="ARBA00022603"/>
    </source>
</evidence>
<evidence type="ECO:0000313" key="17">
    <source>
        <dbReference type="Proteomes" id="UP000001819"/>
    </source>
</evidence>
<feature type="compositionally biased region" description="Polar residues" evidence="15">
    <location>
        <begin position="268"/>
        <end position="279"/>
    </location>
</feature>
<comment type="catalytic activity">
    <reaction evidence="9">
        <text>an adenosine in mRNA + S-adenosyl-L-methionine = an N(1)-methyladenosine in mRNA + S-adenosyl-L-homocysteine + H(+)</text>
        <dbReference type="Rhea" id="RHEA:55392"/>
        <dbReference type="Rhea" id="RHEA-COMP:12414"/>
        <dbReference type="Rhea" id="RHEA-COMP:12415"/>
        <dbReference type="ChEBI" id="CHEBI:15378"/>
        <dbReference type="ChEBI" id="CHEBI:57856"/>
        <dbReference type="ChEBI" id="CHEBI:59789"/>
        <dbReference type="ChEBI" id="CHEBI:74411"/>
        <dbReference type="ChEBI" id="CHEBI:74491"/>
    </reaction>
</comment>
<dbReference type="GO" id="GO:0030488">
    <property type="term" value="P:tRNA methylation"/>
    <property type="evidence" value="ECO:0007669"/>
    <property type="project" value="InterPro"/>
</dbReference>
<dbReference type="GO" id="GO:0031515">
    <property type="term" value="C:tRNA (m1A) methyltransferase complex"/>
    <property type="evidence" value="ECO:0007669"/>
    <property type="project" value="UniProtKB-UniRule"/>
</dbReference>
<keyword evidence="4 13" id="KW-0808">Transferase</keyword>
<feature type="binding site" evidence="14">
    <location>
        <position position="143"/>
    </location>
    <ligand>
        <name>S-adenosyl-L-methionine</name>
        <dbReference type="ChEBI" id="CHEBI:59789"/>
    </ligand>
</feature>
<dbReference type="AlphaFoldDB" id="A0A6I8UQ67"/>
<dbReference type="InParanoid" id="A0A6I8UQ67"/>
<name>A0A6I8UQ67_DROPS</name>
<evidence type="ECO:0000256" key="2">
    <source>
        <dbReference type="ARBA" id="ARBA00012796"/>
    </source>
</evidence>
<keyword evidence="5 13" id="KW-0949">S-adenosyl-L-methionine</keyword>
<dbReference type="PROSITE" id="PS51620">
    <property type="entry name" value="SAM_TRM61"/>
    <property type="match status" value="1"/>
</dbReference>
<dbReference type="PANTHER" id="PTHR12133">
    <property type="entry name" value="TRNA (ADENINE(58)-N(1))-METHYLTRANSFERASE"/>
    <property type="match status" value="1"/>
</dbReference>
<evidence type="ECO:0000256" key="13">
    <source>
        <dbReference type="PIRNR" id="PIRNR017269"/>
    </source>
</evidence>
<accession>A0A6I8UQ67</accession>
<evidence type="ECO:0000256" key="4">
    <source>
        <dbReference type="ARBA" id="ARBA00022679"/>
    </source>
</evidence>
<dbReference type="InterPro" id="IPR029063">
    <property type="entry name" value="SAM-dependent_MTases_sf"/>
</dbReference>
<feature type="region of interest" description="Disordered" evidence="15">
    <location>
        <begin position="268"/>
        <end position="303"/>
    </location>
</feature>
<comment type="function">
    <text evidence="10">Catalytic subunit of tRNA (adenine-N(1)-)-methyltransferase, which catalyzes the formation of N(1)-methyladenine at position 58 (m1A58) in initiator methionyl-tRNA. Catalytic subunit of mRNA N(1)-methyltransferase complex, which mediates methylation of adenosine residues at the N(1) position of a small subset of mRNAs: N(1) methylation takes place in tRNA T-loop-like structures of mRNAs and is only present at low stoichiometries.</text>
</comment>
<dbReference type="InterPro" id="IPR014816">
    <property type="entry name" value="tRNA_MeTrfase_Gcd14"/>
</dbReference>
<feature type="domain" description="tRNA (adenine(58)-N(1))-methyltransferase catalytic subunit TRM61 C-terminal" evidence="16">
    <location>
        <begin position="72"/>
        <end position="311"/>
    </location>
</feature>